<reference evidence="2" key="1">
    <citation type="journal article" date="2020" name="Stud. Mycol.">
        <title>101 Dothideomycetes genomes: a test case for predicting lifestyles and emergence of pathogens.</title>
        <authorList>
            <person name="Haridas S."/>
            <person name="Albert R."/>
            <person name="Binder M."/>
            <person name="Bloem J."/>
            <person name="Labutti K."/>
            <person name="Salamov A."/>
            <person name="Andreopoulos B."/>
            <person name="Baker S."/>
            <person name="Barry K."/>
            <person name="Bills G."/>
            <person name="Bluhm B."/>
            <person name="Cannon C."/>
            <person name="Castanera R."/>
            <person name="Culley D."/>
            <person name="Daum C."/>
            <person name="Ezra D."/>
            <person name="Gonzalez J."/>
            <person name="Henrissat B."/>
            <person name="Kuo A."/>
            <person name="Liang C."/>
            <person name="Lipzen A."/>
            <person name="Lutzoni F."/>
            <person name="Magnuson J."/>
            <person name="Mondo S."/>
            <person name="Nolan M."/>
            <person name="Ohm R."/>
            <person name="Pangilinan J."/>
            <person name="Park H.-J."/>
            <person name="Ramirez L."/>
            <person name="Alfaro M."/>
            <person name="Sun H."/>
            <person name="Tritt A."/>
            <person name="Yoshinaga Y."/>
            <person name="Zwiers L.-H."/>
            <person name="Turgeon B."/>
            <person name="Goodwin S."/>
            <person name="Spatafora J."/>
            <person name="Crous P."/>
            <person name="Grigoriev I."/>
        </authorList>
    </citation>
    <scope>NUCLEOTIDE SEQUENCE</scope>
    <source>
        <strain evidence="2">CBS 122681</strain>
    </source>
</reference>
<sequence>MRLSILFTSLLVGGAFAVPNAQPNDAAEGHNFCGNYKKAGAPNAGRIALDGNGACVIVKDVIADYIVKDGCICDFYSSAGCDKNAHLGSLVREVKGRATGDLPNSVKWWSRSQHLLSLSRTMVGTRKHKN</sequence>
<evidence type="ECO:0000313" key="2">
    <source>
        <dbReference type="EMBL" id="KAF2656593.1"/>
    </source>
</evidence>
<keyword evidence="3" id="KW-1185">Reference proteome</keyword>
<dbReference type="EMBL" id="MU004334">
    <property type="protein sequence ID" value="KAF2656593.1"/>
    <property type="molecule type" value="Genomic_DNA"/>
</dbReference>
<evidence type="ECO:0000256" key="1">
    <source>
        <dbReference type="SAM" id="SignalP"/>
    </source>
</evidence>
<accession>A0A6A6TCH8</accession>
<proteinExistence type="predicted"/>
<name>A0A6A6TCH8_9PLEO</name>
<protein>
    <submittedName>
        <fullName evidence="2">Uncharacterized protein</fullName>
    </submittedName>
</protein>
<gene>
    <name evidence="2" type="ORF">K491DRAFT_677895</name>
</gene>
<dbReference type="AlphaFoldDB" id="A0A6A6TCH8"/>
<evidence type="ECO:0000313" key="3">
    <source>
        <dbReference type="Proteomes" id="UP000799324"/>
    </source>
</evidence>
<organism evidence="2 3">
    <name type="scientific">Lophiostoma macrostomum CBS 122681</name>
    <dbReference type="NCBI Taxonomy" id="1314788"/>
    <lineage>
        <taxon>Eukaryota</taxon>
        <taxon>Fungi</taxon>
        <taxon>Dikarya</taxon>
        <taxon>Ascomycota</taxon>
        <taxon>Pezizomycotina</taxon>
        <taxon>Dothideomycetes</taxon>
        <taxon>Pleosporomycetidae</taxon>
        <taxon>Pleosporales</taxon>
        <taxon>Lophiostomataceae</taxon>
        <taxon>Lophiostoma</taxon>
    </lineage>
</organism>
<feature type="chain" id="PRO_5025473146" evidence="1">
    <location>
        <begin position="18"/>
        <end position="130"/>
    </location>
</feature>
<feature type="signal peptide" evidence="1">
    <location>
        <begin position="1"/>
        <end position="17"/>
    </location>
</feature>
<dbReference type="Proteomes" id="UP000799324">
    <property type="component" value="Unassembled WGS sequence"/>
</dbReference>
<keyword evidence="1" id="KW-0732">Signal</keyword>